<evidence type="ECO:0000256" key="3">
    <source>
        <dbReference type="ARBA" id="ARBA00022688"/>
    </source>
</evidence>
<dbReference type="OrthoDB" id="9805171at2"/>
<gene>
    <name evidence="6" type="ORF">BU204_24280</name>
</gene>
<keyword evidence="7" id="KW-1185">Reference proteome</keyword>
<dbReference type="Proteomes" id="UP000185596">
    <property type="component" value="Unassembled WGS sequence"/>
</dbReference>
<dbReference type="EMBL" id="MSIE01000046">
    <property type="protein sequence ID" value="OLF15017.1"/>
    <property type="molecule type" value="Genomic_DNA"/>
</dbReference>
<evidence type="ECO:0000256" key="2">
    <source>
        <dbReference type="ARBA" id="ARBA00022679"/>
    </source>
</evidence>
<dbReference type="Gene3D" id="3.40.50.150">
    <property type="entry name" value="Vaccinia Virus protein VP39"/>
    <property type="match status" value="1"/>
</dbReference>
<dbReference type="CDD" id="cd02440">
    <property type="entry name" value="AdoMet_MTases"/>
    <property type="match status" value="1"/>
</dbReference>
<name>A0A1Q8CKY6_9PSEU</name>
<proteinExistence type="predicted"/>
<evidence type="ECO:0000313" key="6">
    <source>
        <dbReference type="EMBL" id="OLF15017.1"/>
    </source>
</evidence>
<evidence type="ECO:0000256" key="1">
    <source>
        <dbReference type="ARBA" id="ARBA00022603"/>
    </source>
</evidence>
<keyword evidence="1 6" id="KW-0489">Methyltransferase</keyword>
<sequence length="236" mass="26302">MTKSVEEDGHFFSAWADEWWSEHSTMNPLKSFNPLRFAYFDPYVTEGWQGTRVLDVGCGGGYTTEFLHARGSVVSGVDPSVKLIDAARQHAEATGKEIDYQVGAAEELPYPDNTFDVVTCVDVLEHVRSPATSVTEIHRVLKPGGRFLYDTINRTFRSRIVMIWLPERILGIVPKGAHDWKDFITPAEMDTYLRAAGFTPTGEGKGIAIRGQNKDGSLKAKLTRDMSSLYLGVARK</sequence>
<dbReference type="InterPro" id="IPR029063">
    <property type="entry name" value="SAM-dependent_MTases_sf"/>
</dbReference>
<dbReference type="SUPFAM" id="SSF53335">
    <property type="entry name" value="S-adenosyl-L-methionine-dependent methyltransferases"/>
    <property type="match status" value="1"/>
</dbReference>
<reference evidence="6 7" key="1">
    <citation type="submission" date="2016-12" db="EMBL/GenBank/DDBJ databases">
        <title>The draft genome sequence of Actinophytocola sp. 11-183.</title>
        <authorList>
            <person name="Wang W."/>
            <person name="Yuan L."/>
        </authorList>
    </citation>
    <scope>NUCLEOTIDE SEQUENCE [LARGE SCALE GENOMIC DNA]</scope>
    <source>
        <strain evidence="6 7">11-183</strain>
    </source>
</reference>
<dbReference type="InterPro" id="IPR013216">
    <property type="entry name" value="Methyltransf_11"/>
</dbReference>
<dbReference type="PANTHER" id="PTHR43464:SF19">
    <property type="entry name" value="UBIQUINONE BIOSYNTHESIS O-METHYLTRANSFERASE, MITOCHONDRIAL"/>
    <property type="match status" value="1"/>
</dbReference>
<protein>
    <submittedName>
        <fullName evidence="6">3-demethylubiquinone-9 3-O-methyltransferase</fullName>
    </submittedName>
</protein>
<keyword evidence="2 6" id="KW-0808">Transferase</keyword>
<dbReference type="GO" id="GO:0061542">
    <property type="term" value="F:3-demethylubiquinol 3-O-methyltransferase activity"/>
    <property type="evidence" value="ECO:0007669"/>
    <property type="project" value="InterPro"/>
</dbReference>
<dbReference type="RefSeq" id="WP_075128046.1">
    <property type="nucleotide sequence ID" value="NZ_MSIE01000046.1"/>
</dbReference>
<dbReference type="PANTHER" id="PTHR43464">
    <property type="entry name" value="METHYLTRANSFERASE"/>
    <property type="match status" value="1"/>
</dbReference>
<keyword evidence="4" id="KW-0949">S-adenosyl-L-methionine</keyword>
<dbReference type="GO" id="GO:0010420">
    <property type="term" value="F:polyprenyldihydroxybenzoate methyltransferase activity"/>
    <property type="evidence" value="ECO:0007669"/>
    <property type="project" value="InterPro"/>
</dbReference>
<accession>A0A1Q8CKY6</accession>
<dbReference type="NCBIfam" id="TIGR01983">
    <property type="entry name" value="UbiG"/>
    <property type="match status" value="1"/>
</dbReference>
<evidence type="ECO:0000256" key="4">
    <source>
        <dbReference type="ARBA" id="ARBA00022691"/>
    </source>
</evidence>
<dbReference type="GO" id="GO:0032259">
    <property type="term" value="P:methylation"/>
    <property type="evidence" value="ECO:0007669"/>
    <property type="project" value="UniProtKB-KW"/>
</dbReference>
<keyword evidence="3" id="KW-0831">Ubiquinone biosynthesis</keyword>
<evidence type="ECO:0000259" key="5">
    <source>
        <dbReference type="Pfam" id="PF08241"/>
    </source>
</evidence>
<dbReference type="Pfam" id="PF08241">
    <property type="entry name" value="Methyltransf_11"/>
    <property type="match status" value="1"/>
</dbReference>
<comment type="caution">
    <text evidence="6">The sequence shown here is derived from an EMBL/GenBank/DDBJ whole genome shotgun (WGS) entry which is preliminary data.</text>
</comment>
<evidence type="ECO:0000313" key="7">
    <source>
        <dbReference type="Proteomes" id="UP000185596"/>
    </source>
</evidence>
<dbReference type="AlphaFoldDB" id="A0A1Q8CKY6"/>
<keyword evidence="6" id="KW-0830">Ubiquinone</keyword>
<feature type="domain" description="Methyltransferase type 11" evidence="5">
    <location>
        <begin position="54"/>
        <end position="148"/>
    </location>
</feature>
<dbReference type="STRING" id="1912961.BU204_24280"/>
<organism evidence="6 7">
    <name type="scientific">Actinophytocola xanthii</name>
    <dbReference type="NCBI Taxonomy" id="1912961"/>
    <lineage>
        <taxon>Bacteria</taxon>
        <taxon>Bacillati</taxon>
        <taxon>Actinomycetota</taxon>
        <taxon>Actinomycetes</taxon>
        <taxon>Pseudonocardiales</taxon>
        <taxon>Pseudonocardiaceae</taxon>
    </lineage>
</organism>
<dbReference type="InterPro" id="IPR010233">
    <property type="entry name" value="UbiG_MeTrfase"/>
</dbReference>